<sequence>MKTPFLGPDCDTGLGPAVRLDLDSTDYNSVTLGATDSHRPELDGARLVETGPNIARNQPRTGLSPALAPSSKGLGPAVRLDLDSTDYNSVTLGATDSHRVKILDGQQLAAHGGSDDTAQLMAAAAAQASLRVAAQLAAAAAAHSQVAGQLAARAGLGEVMQLSMVIPLEVVFLKFTINLRDTTILDGPVIPSDFGANYEGEVVLSGWVSEDAIVAPWTLDTFHALYELRPQGEQFQHARRLEVWAGAQLDCEAALSKLPRGTALVREHKPRDAPLTYIWGRIDGYLKPYWRARHDDGIWEDMNQTEVRRAIALAEAVKQHAQRSGLTDNRPALTLVTSPLIPSDFGANYEGEVVRYHSELTGWSRGKLVKYMPRRNKHTFEVLFNGESRPRTVVLRPGYYTAGVGESQPQLAATKDSAWNIVVFKQVDGELAAATSEVEPVEQDGSEDDAA</sequence>
<dbReference type="EMBL" id="JAFCMP010000081">
    <property type="protein sequence ID" value="KAG5187807.1"/>
    <property type="molecule type" value="Genomic_DNA"/>
</dbReference>
<keyword evidence="3" id="KW-1185">Reference proteome</keyword>
<reference evidence="2" key="1">
    <citation type="submission" date="2021-02" db="EMBL/GenBank/DDBJ databases">
        <title>First Annotated Genome of the Yellow-green Alga Tribonema minus.</title>
        <authorList>
            <person name="Mahan K.M."/>
        </authorList>
    </citation>
    <scope>NUCLEOTIDE SEQUENCE</scope>
    <source>
        <strain evidence="2">UTEX B ZZ1240</strain>
    </source>
</reference>
<organism evidence="2 3">
    <name type="scientific">Tribonema minus</name>
    <dbReference type="NCBI Taxonomy" id="303371"/>
    <lineage>
        <taxon>Eukaryota</taxon>
        <taxon>Sar</taxon>
        <taxon>Stramenopiles</taxon>
        <taxon>Ochrophyta</taxon>
        <taxon>PX clade</taxon>
        <taxon>Xanthophyceae</taxon>
        <taxon>Tribonematales</taxon>
        <taxon>Tribonemataceae</taxon>
        <taxon>Tribonema</taxon>
    </lineage>
</organism>
<evidence type="ECO:0000256" key="1">
    <source>
        <dbReference type="SAM" id="MobiDB-lite"/>
    </source>
</evidence>
<feature type="region of interest" description="Disordered" evidence="1">
    <location>
        <begin position="52"/>
        <end position="72"/>
    </location>
</feature>
<proteinExistence type="predicted"/>
<name>A0A835Z8W1_9STRA</name>
<accession>A0A835Z8W1</accession>
<dbReference type="AlphaFoldDB" id="A0A835Z8W1"/>
<dbReference type="Proteomes" id="UP000664859">
    <property type="component" value="Unassembled WGS sequence"/>
</dbReference>
<gene>
    <name evidence="2" type="ORF">JKP88DRAFT_287828</name>
</gene>
<protein>
    <submittedName>
        <fullName evidence="2">Uncharacterized protein</fullName>
    </submittedName>
</protein>
<evidence type="ECO:0000313" key="2">
    <source>
        <dbReference type="EMBL" id="KAG5187807.1"/>
    </source>
</evidence>
<evidence type="ECO:0000313" key="3">
    <source>
        <dbReference type="Proteomes" id="UP000664859"/>
    </source>
</evidence>
<comment type="caution">
    <text evidence="2">The sequence shown here is derived from an EMBL/GenBank/DDBJ whole genome shotgun (WGS) entry which is preliminary data.</text>
</comment>